<protein>
    <recommendedName>
        <fullName evidence="3">Sulfotransferase family</fullName>
    </recommendedName>
</protein>
<dbReference type="SUPFAM" id="SSF52540">
    <property type="entry name" value="P-loop containing nucleoside triphosphate hydrolases"/>
    <property type="match status" value="1"/>
</dbReference>
<keyword evidence="2" id="KW-1185">Reference proteome</keyword>
<dbReference type="EMBL" id="JADBEO010000040">
    <property type="protein sequence ID" value="MDR4308116.1"/>
    <property type="molecule type" value="Genomic_DNA"/>
</dbReference>
<proteinExistence type="predicted"/>
<reference evidence="1" key="1">
    <citation type="submission" date="2020-10" db="EMBL/GenBank/DDBJ databases">
        <authorList>
            <person name="Abbas A."/>
            <person name="Razzaq R."/>
            <person name="Waqas M."/>
            <person name="Abbas N."/>
            <person name="Nielsen T.K."/>
            <person name="Hansen L.H."/>
            <person name="Hussain S."/>
            <person name="Shahid M."/>
        </authorList>
    </citation>
    <scope>NUCLEOTIDE SEQUENCE</scope>
    <source>
        <strain evidence="1">S14</strain>
    </source>
</reference>
<dbReference type="Gene3D" id="3.40.50.300">
    <property type="entry name" value="P-loop containing nucleotide triphosphate hydrolases"/>
    <property type="match status" value="1"/>
</dbReference>
<accession>A0ABU1DJ24</accession>
<dbReference type="Proteomes" id="UP001181622">
    <property type="component" value="Unassembled WGS sequence"/>
</dbReference>
<evidence type="ECO:0000313" key="1">
    <source>
        <dbReference type="EMBL" id="MDR4308116.1"/>
    </source>
</evidence>
<comment type="caution">
    <text evidence="1">The sequence shown here is derived from an EMBL/GenBank/DDBJ whole genome shotgun (WGS) entry which is preliminary data.</text>
</comment>
<dbReference type="InterPro" id="IPR027417">
    <property type="entry name" value="P-loop_NTPase"/>
</dbReference>
<organism evidence="1 2">
    <name type="scientific">Chelatococcus sambhunathii</name>
    <dbReference type="NCBI Taxonomy" id="363953"/>
    <lineage>
        <taxon>Bacteria</taxon>
        <taxon>Pseudomonadati</taxon>
        <taxon>Pseudomonadota</taxon>
        <taxon>Alphaproteobacteria</taxon>
        <taxon>Hyphomicrobiales</taxon>
        <taxon>Chelatococcaceae</taxon>
        <taxon>Chelatococcus</taxon>
    </lineage>
</organism>
<dbReference type="RefSeq" id="WP_309393591.1">
    <property type="nucleotide sequence ID" value="NZ_JADBEO010000040.1"/>
</dbReference>
<gene>
    <name evidence="1" type="ORF">IHQ68_15965</name>
</gene>
<evidence type="ECO:0000313" key="2">
    <source>
        <dbReference type="Proteomes" id="UP001181622"/>
    </source>
</evidence>
<name>A0ABU1DJ24_9HYPH</name>
<evidence type="ECO:0008006" key="3">
    <source>
        <dbReference type="Google" id="ProtNLM"/>
    </source>
</evidence>
<sequence>MTAERRAPDLLQKALAETSGKNWRAASRLWSLVAAQTGQANHLVRLLTAQVLAGQFTSAEATLRRLEALGTDTTELRERADRARGARARDAIVRMLAEGSFEAALTELDAYERFAGPSAWVTIRRDGALASCGTFADRLRALPDQPTRIYVCGCGRSGTTLLIDQMACFSRLFVDYAESHAGAFVRAPAGYEAVAIKRSSTAYEFLPGLPTEIGLLYIVRHPYDVMASKLGEKDRYIKPDRWRNEAAALAAVLASGRPNMMLVRYEDLVSDPDGVQARIAQQWGLTIGLPFSRFHEIADTPHAHVARPVDQASIGAWRRHAGLIQDLDAVHAEIGAELEWFARRFGYELRRSG</sequence>